<accession>A0AAI8Z8P4</accession>
<proteinExistence type="predicted"/>
<evidence type="ECO:0000313" key="2">
    <source>
        <dbReference type="Proteomes" id="UP001296104"/>
    </source>
</evidence>
<evidence type="ECO:0000313" key="1">
    <source>
        <dbReference type="EMBL" id="CAK4034785.1"/>
    </source>
</evidence>
<dbReference type="EMBL" id="CAVMBE010000136">
    <property type="protein sequence ID" value="CAK4034785.1"/>
    <property type="molecule type" value="Genomic_DNA"/>
</dbReference>
<comment type="caution">
    <text evidence="1">The sequence shown here is derived from an EMBL/GenBank/DDBJ whole genome shotgun (WGS) entry which is preliminary data.</text>
</comment>
<dbReference type="InterPro" id="IPR046341">
    <property type="entry name" value="SET_dom_sf"/>
</dbReference>
<dbReference type="Gene3D" id="3.90.1410.10">
    <property type="entry name" value="set domain protein methyltransferase, domain 1"/>
    <property type="match status" value="1"/>
</dbReference>
<dbReference type="InterPro" id="IPR050600">
    <property type="entry name" value="SETD3_SETD6_MTase"/>
</dbReference>
<dbReference type="Proteomes" id="UP001296104">
    <property type="component" value="Unassembled WGS sequence"/>
</dbReference>
<organism evidence="1 2">
    <name type="scientific">Lecanosticta acicola</name>
    <dbReference type="NCBI Taxonomy" id="111012"/>
    <lineage>
        <taxon>Eukaryota</taxon>
        <taxon>Fungi</taxon>
        <taxon>Dikarya</taxon>
        <taxon>Ascomycota</taxon>
        <taxon>Pezizomycotina</taxon>
        <taxon>Dothideomycetes</taxon>
        <taxon>Dothideomycetidae</taxon>
        <taxon>Mycosphaerellales</taxon>
        <taxon>Mycosphaerellaceae</taxon>
        <taxon>Lecanosticta</taxon>
    </lineage>
</organism>
<dbReference type="AlphaFoldDB" id="A0AAI8Z8P4"/>
<dbReference type="PANTHER" id="PTHR13271">
    <property type="entry name" value="UNCHARACTERIZED PUTATIVE METHYLTRANSFERASE"/>
    <property type="match status" value="1"/>
</dbReference>
<protein>
    <submittedName>
        <fullName evidence="1">Ribosomal lysine N-methyltransferase set10</fullName>
    </submittedName>
</protein>
<keyword evidence="2" id="KW-1185">Reference proteome</keyword>
<dbReference type="SUPFAM" id="SSF82199">
    <property type="entry name" value="SET domain"/>
    <property type="match status" value="1"/>
</dbReference>
<sequence length="580" mass="65052">MASASQLDDLRRWHAGAGGYLHPSISIEYNETQGVHWKTTSNVSSDERLCTVPHSLALSSLNALVDDAFPVFRNRGLPVEAIGYFFLMHEYINRERSFWRHYLETLPGPKADHRTPFWFDAEDSAYLEDTDVLHTAKSRMDAHKRNYATGVSMIEQANIDSLPYTWLVFRLMTGPEGQRQTALVDMSRASAEELDFPVLFPVLDIANHAPNARVSWQFDPGQFSMSTKEILQPGSEVLNNYGPKRNDELLLGYGFCLADNPNEKILMTLKPPPEGLQEDLLRVHPGYFTNGEWSSEKATFAIGPMVLDARAPAAMFHEFPEPLLELLVYMLRHERGLPFSFVERPLHYLTADVGRQYLPHITRMIVQSLLPKLAKLQSSTPPQPPSNQRQEQARIYRGGQIRILDSITGGLRNYLRSLLYPTEADPRGPLVVTLEGLLELLRLRGNENMVAEFLNGIGASSGTTNPEQLREAGWEDDAFVLLLCFLYSLCDMCPVLPEYLADLGQYVPSSEELEQAGSSLELVAAAANACPGSFWDDSRWSENFIAALGGQLLKYESFVMMIPHTANGGDARLVTYVHGE</sequence>
<reference evidence="1" key="1">
    <citation type="submission" date="2023-11" db="EMBL/GenBank/DDBJ databases">
        <authorList>
            <person name="Alioto T."/>
            <person name="Alioto T."/>
            <person name="Gomez Garrido J."/>
        </authorList>
    </citation>
    <scope>NUCLEOTIDE SEQUENCE</scope>
</reference>
<gene>
    <name evidence="1" type="ORF">LECACI_7A009943</name>
</gene>
<dbReference type="GO" id="GO:0016279">
    <property type="term" value="F:protein-lysine N-methyltransferase activity"/>
    <property type="evidence" value="ECO:0007669"/>
    <property type="project" value="UniProtKB-ARBA"/>
</dbReference>
<name>A0AAI8Z8P4_9PEZI</name>